<comment type="caution">
    <text evidence="6">The sequence shown here is derived from an EMBL/GenBank/DDBJ whole genome shotgun (WGS) entry which is preliminary data.</text>
</comment>
<feature type="transmembrane region" description="Helical" evidence="5">
    <location>
        <begin position="114"/>
        <end position="137"/>
    </location>
</feature>
<evidence type="ECO:0000256" key="4">
    <source>
        <dbReference type="ARBA" id="ARBA00023136"/>
    </source>
</evidence>
<evidence type="ECO:0000313" key="7">
    <source>
        <dbReference type="Proteomes" id="UP000799444"/>
    </source>
</evidence>
<keyword evidence="7" id="KW-1185">Reference proteome</keyword>
<keyword evidence="3 5" id="KW-1133">Transmembrane helix</keyword>
<dbReference type="OrthoDB" id="61370at2759"/>
<dbReference type="GO" id="GO:0016020">
    <property type="term" value="C:membrane"/>
    <property type="evidence" value="ECO:0007669"/>
    <property type="project" value="UniProtKB-SubCell"/>
</dbReference>
<protein>
    <submittedName>
        <fullName evidence="6">Uncharacterized protein</fullName>
    </submittedName>
</protein>
<keyword evidence="4 5" id="KW-0472">Membrane</keyword>
<accession>A0A9P4R6A2</accession>
<dbReference type="Proteomes" id="UP000799444">
    <property type="component" value="Unassembled WGS sequence"/>
</dbReference>
<evidence type="ECO:0000256" key="1">
    <source>
        <dbReference type="ARBA" id="ARBA00004141"/>
    </source>
</evidence>
<dbReference type="PROSITE" id="PS51257">
    <property type="entry name" value="PROKAR_LIPOPROTEIN"/>
    <property type="match status" value="1"/>
</dbReference>
<keyword evidence="2 5" id="KW-0812">Transmembrane</keyword>
<organism evidence="6 7">
    <name type="scientific">Polyplosphaeria fusca</name>
    <dbReference type="NCBI Taxonomy" id="682080"/>
    <lineage>
        <taxon>Eukaryota</taxon>
        <taxon>Fungi</taxon>
        <taxon>Dikarya</taxon>
        <taxon>Ascomycota</taxon>
        <taxon>Pezizomycotina</taxon>
        <taxon>Dothideomycetes</taxon>
        <taxon>Pleosporomycetidae</taxon>
        <taxon>Pleosporales</taxon>
        <taxon>Tetraplosphaeriaceae</taxon>
        <taxon>Polyplosphaeria</taxon>
    </lineage>
</organism>
<evidence type="ECO:0000313" key="6">
    <source>
        <dbReference type="EMBL" id="KAF2739674.1"/>
    </source>
</evidence>
<dbReference type="InterPro" id="IPR019372">
    <property type="entry name" value="LHFPL"/>
</dbReference>
<dbReference type="Pfam" id="PF10242">
    <property type="entry name" value="L_HMGIC_fpl"/>
    <property type="match status" value="1"/>
</dbReference>
<feature type="transmembrane region" description="Helical" evidence="5">
    <location>
        <begin position="79"/>
        <end position="102"/>
    </location>
</feature>
<sequence length="198" mass="21995">MTRRGIYTFGFVVTLACTAMTIASIVEPRWLSYGSNDKRQYSMGLHSRCSTVTGTCKHFPQYDDCVGDKWGFCSMWRTVGFLLSFSVVVELCMLVSFIVIVVGGVQRRVTGWKVLSPLLAFGGIVQCAGMAIVAFLYDHDERFFDGWYLDLSFTLATISWSLLVLTGLGIAASAIYLPAEGDYELIPDPLFTSDETEQ</sequence>
<dbReference type="AlphaFoldDB" id="A0A9P4R6A2"/>
<gene>
    <name evidence="6" type="ORF">EJ04DRAFT_531552</name>
</gene>
<dbReference type="EMBL" id="ML996103">
    <property type="protein sequence ID" value="KAF2739674.1"/>
    <property type="molecule type" value="Genomic_DNA"/>
</dbReference>
<feature type="transmembrane region" description="Helical" evidence="5">
    <location>
        <begin position="7"/>
        <end position="26"/>
    </location>
</feature>
<proteinExistence type="predicted"/>
<evidence type="ECO:0000256" key="3">
    <source>
        <dbReference type="ARBA" id="ARBA00022989"/>
    </source>
</evidence>
<name>A0A9P4R6A2_9PLEO</name>
<comment type="subcellular location">
    <subcellularLocation>
        <location evidence="1">Membrane</location>
        <topology evidence="1">Multi-pass membrane protein</topology>
    </subcellularLocation>
</comment>
<evidence type="ECO:0000256" key="2">
    <source>
        <dbReference type="ARBA" id="ARBA00022692"/>
    </source>
</evidence>
<evidence type="ECO:0000256" key="5">
    <source>
        <dbReference type="SAM" id="Phobius"/>
    </source>
</evidence>
<reference evidence="6" key="1">
    <citation type="journal article" date="2020" name="Stud. Mycol.">
        <title>101 Dothideomycetes genomes: a test case for predicting lifestyles and emergence of pathogens.</title>
        <authorList>
            <person name="Haridas S."/>
            <person name="Albert R."/>
            <person name="Binder M."/>
            <person name="Bloem J."/>
            <person name="Labutti K."/>
            <person name="Salamov A."/>
            <person name="Andreopoulos B."/>
            <person name="Baker S."/>
            <person name="Barry K."/>
            <person name="Bills G."/>
            <person name="Bluhm B."/>
            <person name="Cannon C."/>
            <person name="Castanera R."/>
            <person name="Culley D."/>
            <person name="Daum C."/>
            <person name="Ezra D."/>
            <person name="Gonzalez J."/>
            <person name="Henrissat B."/>
            <person name="Kuo A."/>
            <person name="Liang C."/>
            <person name="Lipzen A."/>
            <person name="Lutzoni F."/>
            <person name="Magnuson J."/>
            <person name="Mondo S."/>
            <person name="Nolan M."/>
            <person name="Ohm R."/>
            <person name="Pangilinan J."/>
            <person name="Park H.-J."/>
            <person name="Ramirez L."/>
            <person name="Alfaro M."/>
            <person name="Sun H."/>
            <person name="Tritt A."/>
            <person name="Yoshinaga Y."/>
            <person name="Zwiers L.-H."/>
            <person name="Turgeon B."/>
            <person name="Goodwin S."/>
            <person name="Spatafora J."/>
            <person name="Crous P."/>
            <person name="Grigoriev I."/>
        </authorList>
    </citation>
    <scope>NUCLEOTIDE SEQUENCE</scope>
    <source>
        <strain evidence="6">CBS 125425</strain>
    </source>
</reference>
<feature type="transmembrane region" description="Helical" evidence="5">
    <location>
        <begin position="157"/>
        <end position="177"/>
    </location>
</feature>